<dbReference type="AlphaFoldDB" id="A0A1G8EAZ2"/>
<evidence type="ECO:0000313" key="3">
    <source>
        <dbReference type="Proteomes" id="UP000198923"/>
    </source>
</evidence>
<protein>
    <submittedName>
        <fullName evidence="2">Uncharacterized protein</fullName>
    </submittedName>
</protein>
<evidence type="ECO:0000313" key="2">
    <source>
        <dbReference type="EMBL" id="SDH67031.1"/>
    </source>
</evidence>
<proteinExistence type="predicted"/>
<accession>A0A1G8EAZ2</accession>
<dbReference type="EMBL" id="FNCN01000020">
    <property type="protein sequence ID" value="SDH67031.1"/>
    <property type="molecule type" value="Genomic_DNA"/>
</dbReference>
<dbReference type="Proteomes" id="UP000198923">
    <property type="component" value="Unassembled WGS sequence"/>
</dbReference>
<evidence type="ECO:0000256" key="1">
    <source>
        <dbReference type="SAM" id="MobiDB-lite"/>
    </source>
</evidence>
<gene>
    <name evidence="2" type="ORF">SAMN05421505_12017</name>
</gene>
<keyword evidence="3" id="KW-1185">Reference proteome</keyword>
<sequence>MRREPDGTVTASVYVDLNPGDRRNGIWTFNAPCGAGVLWWVFEKPYQVLTLVFLEPPYGPGCGRPGGYQPLPQGPRRRAPRVRSASRAAKALGAGQRLPRKFSRR</sequence>
<name>A0A1G8EAZ2_9ACTN</name>
<dbReference type="STRING" id="504805.SAMN05421505_12017"/>
<organism evidence="2 3">
    <name type="scientific">Sinosporangium album</name>
    <dbReference type="NCBI Taxonomy" id="504805"/>
    <lineage>
        <taxon>Bacteria</taxon>
        <taxon>Bacillati</taxon>
        <taxon>Actinomycetota</taxon>
        <taxon>Actinomycetes</taxon>
        <taxon>Streptosporangiales</taxon>
        <taxon>Streptosporangiaceae</taxon>
        <taxon>Sinosporangium</taxon>
    </lineage>
</organism>
<feature type="region of interest" description="Disordered" evidence="1">
    <location>
        <begin position="63"/>
        <end position="105"/>
    </location>
</feature>
<reference evidence="2 3" key="1">
    <citation type="submission" date="2016-10" db="EMBL/GenBank/DDBJ databases">
        <authorList>
            <person name="de Groot N.N."/>
        </authorList>
    </citation>
    <scope>NUCLEOTIDE SEQUENCE [LARGE SCALE GENOMIC DNA]</scope>
    <source>
        <strain evidence="2 3">CPCC 201354</strain>
    </source>
</reference>